<sequence>MLNHLKKLLQNKNSKTAEHEVLDFNTALAALLVEVMRADGKLLESEFDKIREIMIDRCQLTVEQVTPLIDKAQKQVEQAIDMYAFVKQINQQTSDIERIDIIELLWHVAFADGELDSYEDHIIRKISGLLYVAHADFISAKIAAQESAPSR</sequence>
<dbReference type="EMBL" id="CAMAPC010000025">
    <property type="protein sequence ID" value="CAH9066594.1"/>
    <property type="molecule type" value="Genomic_DNA"/>
</dbReference>
<organism evidence="2 3">
    <name type="scientific">Pseudoalteromonas holothuriae</name>
    <dbReference type="NCBI Taxonomy" id="2963714"/>
    <lineage>
        <taxon>Bacteria</taxon>
        <taxon>Pseudomonadati</taxon>
        <taxon>Pseudomonadota</taxon>
        <taxon>Gammaproteobacteria</taxon>
        <taxon>Alteromonadales</taxon>
        <taxon>Pseudoalteromonadaceae</taxon>
        <taxon>Pseudoalteromonas</taxon>
    </lineage>
</organism>
<accession>A0A9W4W7M3</accession>
<evidence type="ECO:0000259" key="1">
    <source>
        <dbReference type="Pfam" id="PF05099"/>
    </source>
</evidence>
<proteinExistence type="predicted"/>
<comment type="caution">
    <text evidence="2">The sequence shown here is derived from an EMBL/GenBank/DDBJ whole genome shotgun (WGS) entry which is preliminary data.</text>
</comment>
<protein>
    <recommendedName>
        <fullName evidence="1">Co-chaperone DjlA N-terminal domain-containing protein</fullName>
    </recommendedName>
</protein>
<dbReference type="AlphaFoldDB" id="A0A9W4W7M3"/>
<name>A0A9W4W7M3_9GAMM</name>
<dbReference type="RefSeq" id="WP_261627100.1">
    <property type="nucleotide sequence ID" value="NZ_CAMAPC010000025.1"/>
</dbReference>
<dbReference type="SUPFAM" id="SSF158682">
    <property type="entry name" value="TerB-like"/>
    <property type="match status" value="1"/>
</dbReference>
<feature type="domain" description="Co-chaperone DjlA N-terminal" evidence="1">
    <location>
        <begin position="26"/>
        <end position="141"/>
    </location>
</feature>
<dbReference type="CDD" id="cd07313">
    <property type="entry name" value="terB_like_2"/>
    <property type="match status" value="1"/>
</dbReference>
<keyword evidence="3" id="KW-1185">Reference proteome</keyword>
<reference evidence="2" key="1">
    <citation type="submission" date="2022-07" db="EMBL/GenBank/DDBJ databases">
        <authorList>
            <person name="Criscuolo A."/>
        </authorList>
    </citation>
    <scope>NUCLEOTIDE SEQUENCE</scope>
    <source>
        <strain evidence="2">CIP111854</strain>
    </source>
</reference>
<dbReference type="Proteomes" id="UP001152467">
    <property type="component" value="Unassembled WGS sequence"/>
</dbReference>
<dbReference type="Pfam" id="PF05099">
    <property type="entry name" value="TerB"/>
    <property type="match status" value="1"/>
</dbReference>
<evidence type="ECO:0000313" key="2">
    <source>
        <dbReference type="EMBL" id="CAH9066594.1"/>
    </source>
</evidence>
<dbReference type="Gene3D" id="1.10.3680.10">
    <property type="entry name" value="TerB-like"/>
    <property type="match status" value="1"/>
</dbReference>
<evidence type="ECO:0000313" key="3">
    <source>
        <dbReference type="Proteomes" id="UP001152467"/>
    </source>
</evidence>
<gene>
    <name evidence="2" type="ORF">PSECIP111854_03921</name>
</gene>
<dbReference type="InterPro" id="IPR007791">
    <property type="entry name" value="DjlA_N"/>
</dbReference>
<dbReference type="InterPro" id="IPR029024">
    <property type="entry name" value="TerB-like"/>
</dbReference>